<dbReference type="InterPro" id="IPR036909">
    <property type="entry name" value="Cyt_c-like_dom_sf"/>
</dbReference>
<feature type="compositionally biased region" description="Low complexity" evidence="6">
    <location>
        <begin position="473"/>
        <end position="482"/>
    </location>
</feature>
<keyword evidence="1 4" id="KW-0349">Heme</keyword>
<dbReference type="AlphaFoldDB" id="A0A518DE74"/>
<dbReference type="InterPro" id="IPR011444">
    <property type="entry name" value="DUF1549"/>
</dbReference>
<evidence type="ECO:0000313" key="9">
    <source>
        <dbReference type="Proteomes" id="UP000317429"/>
    </source>
</evidence>
<keyword evidence="9" id="KW-1185">Reference proteome</keyword>
<evidence type="ECO:0000256" key="6">
    <source>
        <dbReference type="SAM" id="MobiDB-lite"/>
    </source>
</evidence>
<evidence type="ECO:0000256" key="4">
    <source>
        <dbReference type="PROSITE-ProRule" id="PRU00433"/>
    </source>
</evidence>
<keyword evidence="3 4" id="KW-0408">Iron</keyword>
<evidence type="ECO:0000256" key="2">
    <source>
        <dbReference type="ARBA" id="ARBA00022723"/>
    </source>
</evidence>
<keyword evidence="2 4" id="KW-0479">Metal-binding</keyword>
<dbReference type="InterPro" id="IPR022655">
    <property type="entry name" value="DUF1553"/>
</dbReference>
<dbReference type="Pfam" id="PF07587">
    <property type="entry name" value="PSD1"/>
    <property type="match status" value="1"/>
</dbReference>
<feature type="domain" description="Cytochrome c" evidence="7">
    <location>
        <begin position="60"/>
        <end position="157"/>
    </location>
</feature>
<dbReference type="Pfam" id="PF07583">
    <property type="entry name" value="PSCyt2"/>
    <property type="match status" value="1"/>
</dbReference>
<accession>A0A518DE74</accession>
<dbReference type="InterPro" id="IPR009056">
    <property type="entry name" value="Cyt_c-like_dom"/>
</dbReference>
<sequence length="1080" mass="119398">MPIQRKRIRKPACALSGSAAASEHALRRNHRARWAVAGRSLVTAWLTAVSVTGATAVERPPAADREEFFESQVRPLLAERCYACHSAKSSKVRGGLRVDHTDLMLAGGESGVAIVPGAPDESLLIDAVNHGSLRMPPDGKLTSEEIAVLTRWVAEGAYWPASEIADAVMPTEEFDLQSRRSSHWAWQPVASPEPPKVADRGWPKGDIDRFVLAKMEAAGLTPAPAKDKYALLRRLYFDLIGLPPTRQQVETFAGDDSPESFERVVDGLLDSPRFGERWGRHWLDLVRYAESRGHEFDYDAPNAYQYRDYVIRAFNQDVPYDQFVREHIAGDLLKQPRLNPDQGYNESILGTGFWHLGEWVHSPVDTRKDEATRFDNMVDVMSKTFLGMTVACARCHDHKFDAISSRDYYALTGFLQSSDYRQVRFESLEHNRKVALKLAAIDRKFQDSLRQSIDGELSSREDVGGRAALTRSTADPPTATAANDPHNVRVLFDYAVAAPHEFMQDGFTFGQAIRQAGDLYLHHDGRHLELRVAQQASAAADPFWEILRNDSQPSVNGSGALDPATWSGRTLRTPTVMLDTGRVACLVRGGGQAFACVNSHRLLHGPLHGQNLVKFASPTDEDQRETEELHWVRLDLTLHAGSRVCFEFAPNADCGLEVLRIVEVAGDDSLPAPGARPVNLLRLSERLSASADTNLQIGAPLSLVTADPDQEIETAVAAQTARLIRQWNRERESLQAEVQQHSRLAIAMMECSAEDDRRLIRGDSASPAETVPRRFLETIDGPGPLVAGGGSGRLALADRVNAPDNPLTSRVIVNRIWQHLIGEGIVPTPDNFGVLGEAPTNPELLDFLAGEFDRNGKSVKSMIRSIVLSSTYRTSSQVDAKSAERDPDNDWLSHLPPKRLDAESIRDSLLLIAGKLDATPYGPSVPVHLTSFMQGRGRPKKNGPMDGAGRRSVYLEVRRNFLSPLGAAFDAPTPFSTMGRRTRSNVPAQALTLLNDPFVQDRARDWAEKTLSGEATTVDGLTKAFYYSGFGRPPSADELRLIARFVQDEAQQRRSDSRDVVVWTSVAHALINTKEFLFLQ</sequence>
<dbReference type="KEGG" id="pnd:Pla175_31610"/>
<evidence type="ECO:0000256" key="5">
    <source>
        <dbReference type="SAM" id="Coils"/>
    </source>
</evidence>
<keyword evidence="5" id="KW-0175">Coiled coil</keyword>
<dbReference type="PANTHER" id="PTHR35889:SF3">
    <property type="entry name" value="F-BOX DOMAIN-CONTAINING PROTEIN"/>
    <property type="match status" value="1"/>
</dbReference>
<dbReference type="GO" id="GO:0009055">
    <property type="term" value="F:electron transfer activity"/>
    <property type="evidence" value="ECO:0007669"/>
    <property type="project" value="InterPro"/>
</dbReference>
<organism evidence="8 9">
    <name type="scientific">Pirellulimonas nuda</name>
    <dbReference type="NCBI Taxonomy" id="2528009"/>
    <lineage>
        <taxon>Bacteria</taxon>
        <taxon>Pseudomonadati</taxon>
        <taxon>Planctomycetota</taxon>
        <taxon>Planctomycetia</taxon>
        <taxon>Pirellulales</taxon>
        <taxon>Lacipirellulaceae</taxon>
        <taxon>Pirellulimonas</taxon>
    </lineage>
</organism>
<proteinExistence type="predicted"/>
<dbReference type="Proteomes" id="UP000317429">
    <property type="component" value="Chromosome"/>
</dbReference>
<evidence type="ECO:0000256" key="1">
    <source>
        <dbReference type="ARBA" id="ARBA00022617"/>
    </source>
</evidence>
<dbReference type="PROSITE" id="PS51007">
    <property type="entry name" value="CYTC"/>
    <property type="match status" value="1"/>
</dbReference>
<dbReference type="SUPFAM" id="SSF46626">
    <property type="entry name" value="Cytochrome c"/>
    <property type="match status" value="1"/>
</dbReference>
<dbReference type="GO" id="GO:0020037">
    <property type="term" value="F:heme binding"/>
    <property type="evidence" value="ECO:0007669"/>
    <property type="project" value="InterPro"/>
</dbReference>
<dbReference type="Pfam" id="PF07635">
    <property type="entry name" value="PSCyt1"/>
    <property type="match status" value="1"/>
</dbReference>
<evidence type="ECO:0000256" key="3">
    <source>
        <dbReference type="ARBA" id="ARBA00023004"/>
    </source>
</evidence>
<dbReference type="EMBL" id="CP036291">
    <property type="protein sequence ID" value="QDU89766.1"/>
    <property type="molecule type" value="Genomic_DNA"/>
</dbReference>
<evidence type="ECO:0000259" key="7">
    <source>
        <dbReference type="PROSITE" id="PS51007"/>
    </source>
</evidence>
<feature type="coiled-coil region" evidence="5">
    <location>
        <begin position="717"/>
        <end position="744"/>
    </location>
</feature>
<dbReference type="PANTHER" id="PTHR35889">
    <property type="entry name" value="CYCLOINULO-OLIGOSACCHARIDE FRUCTANOTRANSFERASE-RELATED"/>
    <property type="match status" value="1"/>
</dbReference>
<feature type="region of interest" description="Disordered" evidence="6">
    <location>
        <begin position="456"/>
        <end position="482"/>
    </location>
</feature>
<gene>
    <name evidence="8" type="ORF">Pla175_31610</name>
</gene>
<name>A0A518DE74_9BACT</name>
<dbReference type="GO" id="GO:0046872">
    <property type="term" value="F:metal ion binding"/>
    <property type="evidence" value="ECO:0007669"/>
    <property type="project" value="UniProtKB-KW"/>
</dbReference>
<dbReference type="InterPro" id="IPR011429">
    <property type="entry name" value="Cyt_c_Planctomycete-type"/>
</dbReference>
<protein>
    <submittedName>
        <fullName evidence="8">Planctomycete cytochrome C</fullName>
    </submittedName>
</protein>
<evidence type="ECO:0000313" key="8">
    <source>
        <dbReference type="EMBL" id="QDU89766.1"/>
    </source>
</evidence>
<reference evidence="8 9" key="1">
    <citation type="submission" date="2019-02" db="EMBL/GenBank/DDBJ databases">
        <title>Deep-cultivation of Planctomycetes and their phenomic and genomic characterization uncovers novel biology.</title>
        <authorList>
            <person name="Wiegand S."/>
            <person name="Jogler M."/>
            <person name="Boedeker C."/>
            <person name="Pinto D."/>
            <person name="Vollmers J."/>
            <person name="Rivas-Marin E."/>
            <person name="Kohn T."/>
            <person name="Peeters S.H."/>
            <person name="Heuer A."/>
            <person name="Rast P."/>
            <person name="Oberbeckmann S."/>
            <person name="Bunk B."/>
            <person name="Jeske O."/>
            <person name="Meyerdierks A."/>
            <person name="Storesund J.E."/>
            <person name="Kallscheuer N."/>
            <person name="Luecker S."/>
            <person name="Lage O.M."/>
            <person name="Pohl T."/>
            <person name="Merkel B.J."/>
            <person name="Hornburger P."/>
            <person name="Mueller R.-W."/>
            <person name="Bruemmer F."/>
            <person name="Labrenz M."/>
            <person name="Spormann A.M."/>
            <person name="Op den Camp H."/>
            <person name="Overmann J."/>
            <person name="Amann R."/>
            <person name="Jetten M.S.M."/>
            <person name="Mascher T."/>
            <person name="Medema M.H."/>
            <person name="Devos D.P."/>
            <person name="Kaster A.-K."/>
            <person name="Ovreas L."/>
            <person name="Rohde M."/>
            <person name="Galperin M.Y."/>
            <person name="Jogler C."/>
        </authorList>
    </citation>
    <scope>NUCLEOTIDE SEQUENCE [LARGE SCALE GENOMIC DNA]</scope>
    <source>
        <strain evidence="8 9">Pla175</strain>
    </source>
</reference>
<dbReference type="OrthoDB" id="127107at2"/>